<name>A0A8D8BPX0_CULPI</name>
<evidence type="ECO:0000256" key="7">
    <source>
        <dbReference type="ARBA" id="ARBA00023157"/>
    </source>
</evidence>
<sequence>MGVTFFVLACAVLHVTFAMDCKEVMERREEIKDCCSAPPILSMDGLKECFEENKDKEKREKFTCSFECFFKHHNVLDDNGEPSKEKLLAKVEGFEGEWKQTSIKIIEDCFAKQEEMKAKHGGGEKKEGCHPASAFMNMCLGKKFLENCPAAQWNDSELCNKVKSGECHPKKGGKGGPPPE</sequence>
<protein>
    <submittedName>
        <fullName evidence="10">(northern house mosquito) hypothetical protein</fullName>
    </submittedName>
</protein>
<dbReference type="AlphaFoldDB" id="A0A8D8BPX0"/>
<proteinExistence type="inferred from homology"/>
<dbReference type="GO" id="GO:0007608">
    <property type="term" value="P:sensory perception of smell"/>
    <property type="evidence" value="ECO:0007669"/>
    <property type="project" value="UniProtKB-KW"/>
</dbReference>
<comment type="subcellular location">
    <subcellularLocation>
        <location evidence="1">Secreted</location>
    </subcellularLocation>
</comment>
<keyword evidence="7" id="KW-1015">Disulfide bond</keyword>
<evidence type="ECO:0000256" key="1">
    <source>
        <dbReference type="ARBA" id="ARBA00004613"/>
    </source>
</evidence>
<evidence type="ECO:0000256" key="8">
    <source>
        <dbReference type="SAM" id="SignalP"/>
    </source>
</evidence>
<dbReference type="InterPro" id="IPR052295">
    <property type="entry name" value="Odorant-binding_protein"/>
</dbReference>
<dbReference type="GO" id="GO:0005576">
    <property type="term" value="C:extracellular region"/>
    <property type="evidence" value="ECO:0007669"/>
    <property type="project" value="UniProtKB-SubCell"/>
</dbReference>
<dbReference type="SUPFAM" id="SSF47565">
    <property type="entry name" value="Insect pheromone/odorant-binding proteins"/>
    <property type="match status" value="1"/>
</dbReference>
<dbReference type="InterPro" id="IPR036728">
    <property type="entry name" value="PBP_GOBP_sf"/>
</dbReference>
<keyword evidence="4" id="KW-0964">Secreted</keyword>
<feature type="signal peptide" evidence="8">
    <location>
        <begin position="1"/>
        <end position="18"/>
    </location>
</feature>
<keyword evidence="3" id="KW-0813">Transport</keyword>
<keyword evidence="6" id="KW-0552">Olfaction</keyword>
<dbReference type="Gene3D" id="1.10.238.270">
    <property type="match status" value="1"/>
</dbReference>
<evidence type="ECO:0000256" key="2">
    <source>
        <dbReference type="ARBA" id="ARBA00008098"/>
    </source>
</evidence>
<feature type="chain" id="PRO_5034903351" evidence="8">
    <location>
        <begin position="19"/>
        <end position="180"/>
    </location>
</feature>
<dbReference type="Pfam" id="PF22651">
    <property type="entry name" value="OBP47_like"/>
    <property type="match status" value="1"/>
</dbReference>
<feature type="domain" description="OBP47-like" evidence="9">
    <location>
        <begin position="62"/>
        <end position="164"/>
    </location>
</feature>
<dbReference type="PANTHER" id="PTHR21066:SF3">
    <property type="entry name" value="IP02236P"/>
    <property type="match status" value="1"/>
</dbReference>
<dbReference type="PANTHER" id="PTHR21066">
    <property type="entry name" value="ODORANT-BINDING PROTEIN 59A-RELATED"/>
    <property type="match status" value="1"/>
</dbReference>
<evidence type="ECO:0000256" key="4">
    <source>
        <dbReference type="ARBA" id="ARBA00022525"/>
    </source>
</evidence>
<accession>A0A8D8BPX0</accession>
<evidence type="ECO:0000256" key="6">
    <source>
        <dbReference type="ARBA" id="ARBA00022725"/>
    </source>
</evidence>
<dbReference type="GO" id="GO:0005549">
    <property type="term" value="F:odorant binding"/>
    <property type="evidence" value="ECO:0007669"/>
    <property type="project" value="InterPro"/>
</dbReference>
<keyword evidence="8" id="KW-0732">Signal</keyword>
<evidence type="ECO:0000256" key="3">
    <source>
        <dbReference type="ARBA" id="ARBA00022448"/>
    </source>
</evidence>
<dbReference type="EMBL" id="HBUE01086074">
    <property type="protein sequence ID" value="CAG6479709.1"/>
    <property type="molecule type" value="Transcribed_RNA"/>
</dbReference>
<reference evidence="10" key="1">
    <citation type="submission" date="2021-05" db="EMBL/GenBank/DDBJ databases">
        <authorList>
            <person name="Alioto T."/>
            <person name="Alioto T."/>
            <person name="Gomez Garrido J."/>
        </authorList>
    </citation>
    <scope>NUCLEOTIDE SEQUENCE</scope>
</reference>
<evidence type="ECO:0000313" key="10">
    <source>
        <dbReference type="EMBL" id="CAG6479709.1"/>
    </source>
</evidence>
<organism evidence="10">
    <name type="scientific">Culex pipiens</name>
    <name type="common">House mosquito</name>
    <dbReference type="NCBI Taxonomy" id="7175"/>
    <lineage>
        <taxon>Eukaryota</taxon>
        <taxon>Metazoa</taxon>
        <taxon>Ecdysozoa</taxon>
        <taxon>Arthropoda</taxon>
        <taxon>Hexapoda</taxon>
        <taxon>Insecta</taxon>
        <taxon>Pterygota</taxon>
        <taxon>Neoptera</taxon>
        <taxon>Endopterygota</taxon>
        <taxon>Diptera</taxon>
        <taxon>Nematocera</taxon>
        <taxon>Culicoidea</taxon>
        <taxon>Culicidae</taxon>
        <taxon>Culicinae</taxon>
        <taxon>Culicini</taxon>
        <taxon>Culex</taxon>
        <taxon>Culex</taxon>
    </lineage>
</organism>
<evidence type="ECO:0000256" key="5">
    <source>
        <dbReference type="ARBA" id="ARBA00022606"/>
    </source>
</evidence>
<dbReference type="InterPro" id="IPR054577">
    <property type="entry name" value="OBP47-like_dom"/>
</dbReference>
<evidence type="ECO:0000259" key="9">
    <source>
        <dbReference type="Pfam" id="PF22651"/>
    </source>
</evidence>
<comment type="similarity">
    <text evidence="2">Belongs to the PBP/GOBP family.</text>
</comment>
<keyword evidence="5" id="KW-0716">Sensory transduction</keyword>